<evidence type="ECO:0000313" key="3">
    <source>
        <dbReference type="Proteomes" id="UP000321617"/>
    </source>
</evidence>
<keyword evidence="3" id="KW-1185">Reference proteome</keyword>
<dbReference type="Proteomes" id="UP000321617">
    <property type="component" value="Unassembled WGS sequence"/>
</dbReference>
<evidence type="ECO:0000313" key="2">
    <source>
        <dbReference type="EMBL" id="TWJ15020.1"/>
    </source>
</evidence>
<dbReference type="OrthoDB" id="4329166at2"/>
<dbReference type="EMBL" id="VLLL01000005">
    <property type="protein sequence ID" value="TWJ15020.1"/>
    <property type="molecule type" value="Genomic_DNA"/>
</dbReference>
<evidence type="ECO:0008006" key="4">
    <source>
        <dbReference type="Google" id="ProtNLM"/>
    </source>
</evidence>
<sequence>MSRIRRAAAVATAAAITLSACGTNPEEDALTQAVSEYVVAYTSGDVLSAYAMLSDRCKEQISVETFEVLVKGAADQYGTREVLEITVDSIRSDRGKVTYDVGVTALSKSEQNWLRVGDTWRWDAC</sequence>
<feature type="chain" id="PRO_5039188581" description="DUF4878 domain-containing protein" evidence="1">
    <location>
        <begin position="23"/>
        <end position="125"/>
    </location>
</feature>
<evidence type="ECO:0000256" key="1">
    <source>
        <dbReference type="SAM" id="SignalP"/>
    </source>
</evidence>
<dbReference type="AlphaFoldDB" id="A0A562VAW0"/>
<dbReference type="RefSeq" id="WP_147133008.1">
    <property type="nucleotide sequence ID" value="NZ_BAABIJ010000001.1"/>
</dbReference>
<name>A0A562VAW0_9ACTN</name>
<reference evidence="2 3" key="1">
    <citation type="journal article" date="2013" name="Stand. Genomic Sci.">
        <title>Genomic Encyclopedia of Type Strains, Phase I: The one thousand microbial genomes (KMG-I) project.</title>
        <authorList>
            <person name="Kyrpides N.C."/>
            <person name="Woyke T."/>
            <person name="Eisen J.A."/>
            <person name="Garrity G."/>
            <person name="Lilburn T.G."/>
            <person name="Beck B.J."/>
            <person name="Whitman W.B."/>
            <person name="Hugenholtz P."/>
            <person name="Klenk H.P."/>
        </authorList>
    </citation>
    <scope>NUCLEOTIDE SEQUENCE [LARGE SCALE GENOMIC DNA]</scope>
    <source>
        <strain evidence="2 3">DSM 45044</strain>
    </source>
</reference>
<comment type="caution">
    <text evidence="2">The sequence shown here is derived from an EMBL/GenBank/DDBJ whole genome shotgun (WGS) entry which is preliminary data.</text>
</comment>
<feature type="signal peptide" evidence="1">
    <location>
        <begin position="1"/>
        <end position="22"/>
    </location>
</feature>
<gene>
    <name evidence="2" type="ORF">LX16_0717</name>
</gene>
<proteinExistence type="predicted"/>
<accession>A0A562VAW0</accession>
<dbReference type="PROSITE" id="PS51257">
    <property type="entry name" value="PROKAR_LIPOPROTEIN"/>
    <property type="match status" value="1"/>
</dbReference>
<protein>
    <recommendedName>
        <fullName evidence="4">DUF4878 domain-containing protein</fullName>
    </recommendedName>
</protein>
<keyword evidence="1" id="KW-0732">Signal</keyword>
<organism evidence="2 3">
    <name type="scientific">Stackebrandtia albiflava</name>
    <dbReference type="NCBI Taxonomy" id="406432"/>
    <lineage>
        <taxon>Bacteria</taxon>
        <taxon>Bacillati</taxon>
        <taxon>Actinomycetota</taxon>
        <taxon>Actinomycetes</taxon>
        <taxon>Glycomycetales</taxon>
        <taxon>Glycomycetaceae</taxon>
        <taxon>Stackebrandtia</taxon>
    </lineage>
</organism>